<keyword evidence="7" id="KW-1185">Reference proteome</keyword>
<dbReference type="Proteomes" id="UP000251213">
    <property type="component" value="Unassembled WGS sequence"/>
</dbReference>
<dbReference type="InterPro" id="IPR011701">
    <property type="entry name" value="MFS"/>
</dbReference>
<comment type="subcellular location">
    <subcellularLocation>
        <location evidence="1">Cell membrane</location>
        <topology evidence="1">Multi-pass membrane protein</topology>
    </subcellularLocation>
</comment>
<dbReference type="AlphaFoldDB" id="A0A364K7H3"/>
<evidence type="ECO:0000256" key="1">
    <source>
        <dbReference type="ARBA" id="ARBA00004651"/>
    </source>
</evidence>
<proteinExistence type="predicted"/>
<reference evidence="6 7" key="2">
    <citation type="submission" date="2018-06" db="EMBL/GenBank/DDBJ databases">
        <authorList>
            <person name="Zhirakovskaya E."/>
        </authorList>
    </citation>
    <scope>NUCLEOTIDE SEQUENCE [LARGE SCALE GENOMIC DNA]</scope>
    <source>
        <strain evidence="6 7">FBKL4.011</strain>
    </source>
</reference>
<sequence>MNDMNNVWRLYVIRFFQSLIPAYVIERLFWEQRGMTIQMVVYTEIIYAVTIVLLEVPSGIMADKWGRKKLMVLSAFLGCCEFLILVFATEFWHFAIVVFLAGIARSACSGSENALLYDSLLLNGKEQSFEKYQGWLNGFDLIAAIIAAVCGSLLANRFGFELNYWLSFIGMFVSFCVSLMLVEPVIKSDTSESIAIKEYVKTSIRFFYKNPGVCLVILSGMITGAALNFIDEFWQLYINRLGIPVIFFGVFSACLMFLRLPGNMFAYALKSRFRYRSLLLGVTALFAVGFFYISVVKDYTSLMVIFLICLCSGIIEPITTGYLHHRIDSNIRATLDSFQSLGSNLVLIIMSVGFGFFSARLDIFGGYGFIGFICGGFFVYFFLVSRS</sequence>
<evidence type="ECO:0000313" key="6">
    <source>
        <dbReference type="EMBL" id="RAL26234.1"/>
    </source>
</evidence>
<dbReference type="InterPro" id="IPR005829">
    <property type="entry name" value="Sugar_transporter_CS"/>
</dbReference>
<dbReference type="EMBL" id="QJKK01000002">
    <property type="protein sequence ID" value="RAL26234.1"/>
    <property type="molecule type" value="Genomic_DNA"/>
</dbReference>
<feature type="transmembrane region" description="Helical" evidence="5">
    <location>
        <begin position="302"/>
        <end position="323"/>
    </location>
</feature>
<feature type="transmembrane region" description="Helical" evidence="5">
    <location>
        <begin position="335"/>
        <end position="357"/>
    </location>
</feature>
<dbReference type="PANTHER" id="PTHR23530">
    <property type="entry name" value="TRANSPORT PROTEIN-RELATED"/>
    <property type="match status" value="1"/>
</dbReference>
<gene>
    <name evidence="6" type="ORF">DL897_04350</name>
</gene>
<comment type="caution">
    <text evidence="6">The sequence shown here is derived from an EMBL/GenBank/DDBJ whole genome shotgun (WGS) entry which is preliminary data.</text>
</comment>
<dbReference type="OrthoDB" id="9816124at2"/>
<dbReference type="InterPro" id="IPR053160">
    <property type="entry name" value="MFS_DHA3_Transporter"/>
</dbReference>
<evidence type="ECO:0000256" key="5">
    <source>
        <dbReference type="SAM" id="Phobius"/>
    </source>
</evidence>
<dbReference type="Gene3D" id="1.20.1250.20">
    <property type="entry name" value="MFS general substrate transporter like domains"/>
    <property type="match status" value="1"/>
</dbReference>
<dbReference type="Pfam" id="PF07690">
    <property type="entry name" value="MFS_1"/>
    <property type="match status" value="1"/>
</dbReference>
<evidence type="ECO:0000256" key="3">
    <source>
        <dbReference type="ARBA" id="ARBA00022989"/>
    </source>
</evidence>
<dbReference type="RefSeq" id="WP_113657919.1">
    <property type="nucleotide sequence ID" value="NZ_KZ845664.1"/>
</dbReference>
<feature type="transmembrane region" description="Helical" evidence="5">
    <location>
        <begin position="363"/>
        <end position="383"/>
    </location>
</feature>
<evidence type="ECO:0000256" key="4">
    <source>
        <dbReference type="ARBA" id="ARBA00023136"/>
    </source>
</evidence>
<keyword evidence="4 5" id="KW-0472">Membrane</keyword>
<feature type="transmembrane region" description="Helical" evidence="5">
    <location>
        <begin position="37"/>
        <end position="58"/>
    </location>
</feature>
<dbReference type="InterPro" id="IPR036259">
    <property type="entry name" value="MFS_trans_sf"/>
</dbReference>
<evidence type="ECO:0000313" key="7">
    <source>
        <dbReference type="Proteomes" id="UP000251213"/>
    </source>
</evidence>
<keyword evidence="2 5" id="KW-0812">Transmembrane</keyword>
<feature type="transmembrane region" description="Helical" evidence="5">
    <location>
        <begin position="207"/>
        <end position="230"/>
    </location>
</feature>
<dbReference type="GO" id="GO:0022857">
    <property type="term" value="F:transmembrane transporter activity"/>
    <property type="evidence" value="ECO:0007669"/>
    <property type="project" value="InterPro"/>
</dbReference>
<feature type="transmembrane region" description="Helical" evidence="5">
    <location>
        <begin position="236"/>
        <end position="258"/>
    </location>
</feature>
<accession>A0A364K7H3</accession>
<feature type="transmembrane region" description="Helical" evidence="5">
    <location>
        <begin position="164"/>
        <end position="186"/>
    </location>
</feature>
<feature type="transmembrane region" description="Helical" evidence="5">
    <location>
        <begin position="138"/>
        <end position="158"/>
    </location>
</feature>
<dbReference type="SUPFAM" id="SSF103473">
    <property type="entry name" value="MFS general substrate transporter"/>
    <property type="match status" value="1"/>
</dbReference>
<dbReference type="PANTHER" id="PTHR23530:SF1">
    <property type="entry name" value="PERMEASE, MAJOR FACILITATOR SUPERFAMILY-RELATED"/>
    <property type="match status" value="1"/>
</dbReference>
<evidence type="ECO:0000256" key="2">
    <source>
        <dbReference type="ARBA" id="ARBA00022692"/>
    </source>
</evidence>
<name>A0A364K7H3_9BACL</name>
<organism evidence="6 7">
    <name type="scientific">Thermoflavimicrobium daqui</name>
    <dbReference type="NCBI Taxonomy" id="2137476"/>
    <lineage>
        <taxon>Bacteria</taxon>
        <taxon>Bacillati</taxon>
        <taxon>Bacillota</taxon>
        <taxon>Bacilli</taxon>
        <taxon>Bacillales</taxon>
        <taxon>Thermoactinomycetaceae</taxon>
        <taxon>Thermoflavimicrobium</taxon>
    </lineage>
</organism>
<dbReference type="PROSITE" id="PS00216">
    <property type="entry name" value="SUGAR_TRANSPORT_1"/>
    <property type="match status" value="1"/>
</dbReference>
<dbReference type="GO" id="GO:0005886">
    <property type="term" value="C:plasma membrane"/>
    <property type="evidence" value="ECO:0007669"/>
    <property type="project" value="UniProtKB-SubCell"/>
</dbReference>
<protein>
    <submittedName>
        <fullName evidence="6">MFS transporter</fullName>
    </submittedName>
</protein>
<feature type="transmembrane region" description="Helical" evidence="5">
    <location>
        <begin position="278"/>
        <end position="296"/>
    </location>
</feature>
<reference evidence="6 7" key="1">
    <citation type="submission" date="2018-06" db="EMBL/GenBank/DDBJ databases">
        <title>Thermoflavimicrobium daqus sp. nov., a thermophilic microbe isolated from Moutai-flavour Daqu.</title>
        <authorList>
            <person name="Wang X."/>
            <person name="Zhou H."/>
        </authorList>
    </citation>
    <scope>NUCLEOTIDE SEQUENCE [LARGE SCALE GENOMIC DNA]</scope>
    <source>
        <strain evidence="6 7">FBKL4.011</strain>
    </source>
</reference>
<keyword evidence="3 5" id="KW-1133">Transmembrane helix</keyword>